<feature type="region of interest" description="Disordered" evidence="1">
    <location>
        <begin position="1"/>
        <end position="39"/>
    </location>
</feature>
<name>A0A914I0P1_GLORO</name>
<evidence type="ECO:0000256" key="1">
    <source>
        <dbReference type="SAM" id="MobiDB-lite"/>
    </source>
</evidence>
<dbReference type="AlphaFoldDB" id="A0A914I0P1"/>
<sequence length="142" mass="16667">MNGREERECARMGREERNGRKEEKGKFQLLENANEEKGRVTTEGIKEHRQLQIPFNVISAQQLQSFVDFRFHSTTSVRNIVRRLLLIPTTSSVHNNFNSSTKRTPARVARRYNIIVDQFTYSCRTTRNTQNYGANLHVRRVQ</sequence>
<reference evidence="3" key="1">
    <citation type="submission" date="2022-11" db="UniProtKB">
        <authorList>
            <consortium name="WormBaseParasite"/>
        </authorList>
    </citation>
    <scope>IDENTIFICATION</scope>
</reference>
<feature type="compositionally biased region" description="Basic and acidic residues" evidence="1">
    <location>
        <begin position="1"/>
        <end position="26"/>
    </location>
</feature>
<evidence type="ECO:0000313" key="3">
    <source>
        <dbReference type="WBParaSite" id="Gr19_v10_g5805.t1"/>
    </source>
</evidence>
<proteinExistence type="predicted"/>
<protein>
    <submittedName>
        <fullName evidence="3">Uncharacterized protein</fullName>
    </submittedName>
</protein>
<dbReference type="Proteomes" id="UP000887572">
    <property type="component" value="Unplaced"/>
</dbReference>
<organism evidence="2 3">
    <name type="scientific">Globodera rostochiensis</name>
    <name type="common">Golden nematode worm</name>
    <name type="synonym">Heterodera rostochiensis</name>
    <dbReference type="NCBI Taxonomy" id="31243"/>
    <lineage>
        <taxon>Eukaryota</taxon>
        <taxon>Metazoa</taxon>
        <taxon>Ecdysozoa</taxon>
        <taxon>Nematoda</taxon>
        <taxon>Chromadorea</taxon>
        <taxon>Rhabditida</taxon>
        <taxon>Tylenchina</taxon>
        <taxon>Tylenchomorpha</taxon>
        <taxon>Tylenchoidea</taxon>
        <taxon>Heteroderidae</taxon>
        <taxon>Heteroderinae</taxon>
        <taxon>Globodera</taxon>
    </lineage>
</organism>
<dbReference type="WBParaSite" id="Gr19_v10_g5805.t1">
    <property type="protein sequence ID" value="Gr19_v10_g5805.t1"/>
    <property type="gene ID" value="Gr19_v10_g5805"/>
</dbReference>
<accession>A0A914I0P1</accession>
<keyword evidence="2" id="KW-1185">Reference proteome</keyword>
<evidence type="ECO:0000313" key="2">
    <source>
        <dbReference type="Proteomes" id="UP000887572"/>
    </source>
</evidence>